<name>A0A0M3HX21_ASCLU</name>
<dbReference type="WBParaSite" id="ALUE_0000778901-mRNA-1">
    <property type="protein sequence ID" value="ALUE_0000778901-mRNA-1"/>
    <property type="gene ID" value="ALUE_0000778901"/>
</dbReference>
<organism evidence="2 3">
    <name type="scientific">Ascaris lumbricoides</name>
    <name type="common">Giant roundworm</name>
    <dbReference type="NCBI Taxonomy" id="6252"/>
    <lineage>
        <taxon>Eukaryota</taxon>
        <taxon>Metazoa</taxon>
        <taxon>Ecdysozoa</taxon>
        <taxon>Nematoda</taxon>
        <taxon>Chromadorea</taxon>
        <taxon>Rhabditida</taxon>
        <taxon>Spirurina</taxon>
        <taxon>Ascaridomorpha</taxon>
        <taxon>Ascaridoidea</taxon>
        <taxon>Ascarididae</taxon>
        <taxon>Ascaris</taxon>
    </lineage>
</organism>
<evidence type="ECO:0000256" key="1">
    <source>
        <dbReference type="SAM" id="MobiDB-lite"/>
    </source>
</evidence>
<sequence>MRLKFGDDGIPIKQEVVEENGGSGVAEKKHKAIGEGSHSVLRKRIKKEYASDVGTPLMTYKEAKRLISEDKDCGLKEVYEKRHITIGWHQCGYVSQAVKYIFSKSLGRYRYQLKAVPLAIGNIEIPENPLIIADQPCMHLEAGVRTIIFRPLIDHQYKCIVTSVGKRLVTAKIFNAITFIAPLKDAINIPQVGDEVLIRYQKTDVKESICQMRGEQRKGKENSKKTNNMPSDDGCPSISQRY</sequence>
<feature type="region of interest" description="Disordered" evidence="1">
    <location>
        <begin position="211"/>
        <end position="242"/>
    </location>
</feature>
<reference evidence="3" key="1">
    <citation type="submission" date="2017-02" db="UniProtKB">
        <authorList>
            <consortium name="WormBaseParasite"/>
        </authorList>
    </citation>
    <scope>IDENTIFICATION</scope>
</reference>
<protein>
    <submittedName>
        <fullName evidence="3">DUF663 domain-containing protein</fullName>
    </submittedName>
</protein>
<evidence type="ECO:0000313" key="3">
    <source>
        <dbReference type="WBParaSite" id="ALUE_0000778901-mRNA-1"/>
    </source>
</evidence>
<dbReference type="AlphaFoldDB" id="A0A0M3HX21"/>
<accession>A0A0M3HX21</accession>
<evidence type="ECO:0000313" key="2">
    <source>
        <dbReference type="Proteomes" id="UP000036681"/>
    </source>
</evidence>
<keyword evidence="2" id="KW-1185">Reference proteome</keyword>
<feature type="compositionally biased region" description="Basic and acidic residues" evidence="1">
    <location>
        <begin position="214"/>
        <end position="224"/>
    </location>
</feature>
<dbReference type="Proteomes" id="UP000036681">
    <property type="component" value="Unplaced"/>
</dbReference>
<proteinExistence type="predicted"/>